<evidence type="ECO:0000256" key="1">
    <source>
        <dbReference type="ARBA" id="ARBA00004123"/>
    </source>
</evidence>
<dbReference type="PROSITE" id="PS00678">
    <property type="entry name" value="WD_REPEATS_1"/>
    <property type="match status" value="2"/>
</dbReference>
<dbReference type="OrthoDB" id="1367865at2759"/>
<feature type="repeat" description="WD" evidence="5">
    <location>
        <begin position="455"/>
        <end position="501"/>
    </location>
</feature>
<feature type="region of interest" description="Disordered" evidence="6">
    <location>
        <begin position="115"/>
        <end position="210"/>
    </location>
</feature>
<feature type="compositionally biased region" description="Polar residues" evidence="6">
    <location>
        <begin position="144"/>
        <end position="172"/>
    </location>
</feature>
<dbReference type="InterPro" id="IPR036322">
    <property type="entry name" value="WD40_repeat_dom_sf"/>
</dbReference>
<evidence type="ECO:0000313" key="7">
    <source>
        <dbReference type="EMBL" id="KAF9486362.1"/>
    </source>
</evidence>
<feature type="repeat" description="WD" evidence="5">
    <location>
        <begin position="401"/>
        <end position="436"/>
    </location>
</feature>
<dbReference type="PROSITE" id="PS50294">
    <property type="entry name" value="WD_REPEATS_REGION"/>
    <property type="match status" value="5"/>
</dbReference>
<reference evidence="7" key="1">
    <citation type="submission" date="2020-11" db="EMBL/GenBank/DDBJ databases">
        <authorList>
            <consortium name="DOE Joint Genome Institute"/>
            <person name="Ahrendt S."/>
            <person name="Riley R."/>
            <person name="Andreopoulos W."/>
            <person name="Labutti K."/>
            <person name="Pangilinan J."/>
            <person name="Ruiz-Duenas F.J."/>
            <person name="Barrasa J.M."/>
            <person name="Sanchez-Garcia M."/>
            <person name="Camarero S."/>
            <person name="Miyauchi S."/>
            <person name="Serrano A."/>
            <person name="Linde D."/>
            <person name="Babiker R."/>
            <person name="Drula E."/>
            <person name="Ayuso-Fernandez I."/>
            <person name="Pacheco R."/>
            <person name="Padilla G."/>
            <person name="Ferreira P."/>
            <person name="Barriuso J."/>
            <person name="Kellner H."/>
            <person name="Castanera R."/>
            <person name="Alfaro M."/>
            <person name="Ramirez L."/>
            <person name="Pisabarro A.G."/>
            <person name="Kuo A."/>
            <person name="Tritt A."/>
            <person name="Lipzen A."/>
            <person name="He G."/>
            <person name="Yan M."/>
            <person name="Ng V."/>
            <person name="Cullen D."/>
            <person name="Martin F."/>
            <person name="Rosso M.-N."/>
            <person name="Henrissat B."/>
            <person name="Hibbett D."/>
            <person name="Martinez A.T."/>
            <person name="Grigoriev I.V."/>
        </authorList>
    </citation>
    <scope>NUCLEOTIDE SEQUENCE</scope>
    <source>
        <strain evidence="7">CIRM-BRFM 674</strain>
    </source>
</reference>
<dbReference type="InterPro" id="IPR006594">
    <property type="entry name" value="LisH"/>
</dbReference>
<evidence type="ECO:0000256" key="3">
    <source>
        <dbReference type="ARBA" id="ARBA00022737"/>
    </source>
</evidence>
<dbReference type="PROSITE" id="PS50896">
    <property type="entry name" value="LISH"/>
    <property type="match status" value="1"/>
</dbReference>
<dbReference type="EMBL" id="MU155130">
    <property type="protein sequence ID" value="KAF9486362.1"/>
    <property type="molecule type" value="Genomic_DNA"/>
</dbReference>
<protein>
    <submittedName>
        <fullName evidence="7">WD40 repeat-like protein</fullName>
    </submittedName>
</protein>
<evidence type="ECO:0000256" key="6">
    <source>
        <dbReference type="SAM" id="MobiDB-lite"/>
    </source>
</evidence>
<dbReference type="SMART" id="SM00667">
    <property type="entry name" value="LisH"/>
    <property type="match status" value="1"/>
</dbReference>
<comment type="subcellular location">
    <subcellularLocation>
        <location evidence="1">Nucleus</location>
    </subcellularLocation>
</comment>
<dbReference type="GO" id="GO:0003714">
    <property type="term" value="F:transcription corepressor activity"/>
    <property type="evidence" value="ECO:0007669"/>
    <property type="project" value="InterPro"/>
</dbReference>
<keyword evidence="3" id="KW-0677">Repeat</keyword>
<proteinExistence type="predicted"/>
<dbReference type="Gene3D" id="2.130.10.10">
    <property type="entry name" value="YVTN repeat-like/Quinoprotein amine dehydrogenase"/>
    <property type="match status" value="1"/>
</dbReference>
<dbReference type="Proteomes" id="UP000807469">
    <property type="component" value="Unassembled WGS sequence"/>
</dbReference>
<dbReference type="CDD" id="cd00200">
    <property type="entry name" value="WD40"/>
    <property type="match status" value="1"/>
</dbReference>
<feature type="repeat" description="WD" evidence="5">
    <location>
        <begin position="502"/>
        <end position="543"/>
    </location>
</feature>
<evidence type="ECO:0000256" key="4">
    <source>
        <dbReference type="ARBA" id="ARBA00023242"/>
    </source>
</evidence>
<dbReference type="GO" id="GO:0000118">
    <property type="term" value="C:histone deacetylase complex"/>
    <property type="evidence" value="ECO:0007669"/>
    <property type="project" value="TreeGrafter"/>
</dbReference>
<dbReference type="GO" id="GO:0006357">
    <property type="term" value="P:regulation of transcription by RNA polymerase II"/>
    <property type="evidence" value="ECO:0007669"/>
    <property type="project" value="TreeGrafter"/>
</dbReference>
<gene>
    <name evidence="7" type="ORF">BDN70DRAFT_794125</name>
</gene>
<dbReference type="PRINTS" id="PR00320">
    <property type="entry name" value="GPROTEINBRPT"/>
</dbReference>
<dbReference type="SMART" id="SM00320">
    <property type="entry name" value="WD40"/>
    <property type="match status" value="7"/>
</dbReference>
<evidence type="ECO:0000313" key="8">
    <source>
        <dbReference type="Proteomes" id="UP000807469"/>
    </source>
</evidence>
<dbReference type="Pfam" id="PF00400">
    <property type="entry name" value="WD40"/>
    <property type="match status" value="6"/>
</dbReference>
<dbReference type="InterPro" id="IPR001680">
    <property type="entry name" value="WD40_rpt"/>
</dbReference>
<dbReference type="PANTHER" id="PTHR22846">
    <property type="entry name" value="WD40 REPEAT PROTEIN"/>
    <property type="match status" value="1"/>
</dbReference>
<dbReference type="Gene3D" id="1.20.960.30">
    <property type="match status" value="1"/>
</dbReference>
<keyword evidence="2 5" id="KW-0853">WD repeat</keyword>
<dbReference type="InterPro" id="IPR015943">
    <property type="entry name" value="WD40/YVTN_repeat-like_dom_sf"/>
</dbReference>
<dbReference type="AlphaFoldDB" id="A0A9P5ZF98"/>
<dbReference type="SUPFAM" id="SSF50978">
    <property type="entry name" value="WD40 repeat-like"/>
    <property type="match status" value="1"/>
</dbReference>
<sequence>MTAAPIIITSDEINCLIYSYFQDSGFNHSAFALRNEGRLQNSPYFQKHIPRGELIDLLSKALLYLEVESHWRQDELSTNCKAGFSLLEPHTCSLEPSEKSPAPFDVHMETVNVSKQSAAKSSTQTFAPTPTPATSQTKIPLPTRTGQTKPPESSASKDSMMTQEQIKTQTPSAGPDTNAKRKTSPVPIDGHVEKPGYEVPRAQGPGDSTTDPRSILLLSGHETEVFVCAFNPKLHNLLASGSKDGVVNVWNLPDPPPAGSSEFAAAPGDPVALENVSKVSMGDLTSLDWNSDGTLLAIGSYDSILRVCTSSGALYFSHPQHQGPIFATKFSKNGAWLLTASLDGTTCLWDVKEKRLHRQYRCHKDCCLDVEWLDENTFASAGADMRIFIMRVDEDESIRTLNGHKDEVNQIRVNPSGNRLASCADDGTAYIWKVDNIVKAVENIPGLLSEQGVVLKGHNHSVSTVGWCADHPAGMNELVATSSFDGTARLWDSVTGECLHIFRDHKGPLYALTFSPDGKYLATGGGDGWLHIYHTKSRERVWSWYAGPNKPGVFEIDWQETDGFNRIALALECRQVAVVDVTKLDLQQKTPLSNGTRSTAARAIE</sequence>
<comment type="caution">
    <text evidence="7">The sequence shown here is derived from an EMBL/GenBank/DDBJ whole genome shotgun (WGS) entry which is preliminary data.</text>
</comment>
<dbReference type="InterPro" id="IPR019775">
    <property type="entry name" value="WD40_repeat_CS"/>
</dbReference>
<dbReference type="InterPro" id="IPR020472">
    <property type="entry name" value="WD40_PAC1"/>
</dbReference>
<evidence type="ECO:0000256" key="2">
    <source>
        <dbReference type="ARBA" id="ARBA00022574"/>
    </source>
</evidence>
<name>A0A9P5ZF98_9AGAR</name>
<feature type="repeat" description="WD" evidence="5">
    <location>
        <begin position="218"/>
        <end position="252"/>
    </location>
</feature>
<dbReference type="PROSITE" id="PS50082">
    <property type="entry name" value="WD_REPEATS_2"/>
    <property type="match status" value="5"/>
</dbReference>
<organism evidence="7 8">
    <name type="scientific">Pholiota conissans</name>
    <dbReference type="NCBI Taxonomy" id="109636"/>
    <lineage>
        <taxon>Eukaryota</taxon>
        <taxon>Fungi</taxon>
        <taxon>Dikarya</taxon>
        <taxon>Basidiomycota</taxon>
        <taxon>Agaricomycotina</taxon>
        <taxon>Agaricomycetes</taxon>
        <taxon>Agaricomycetidae</taxon>
        <taxon>Agaricales</taxon>
        <taxon>Agaricineae</taxon>
        <taxon>Strophariaceae</taxon>
        <taxon>Pholiota</taxon>
    </lineage>
</organism>
<evidence type="ECO:0000256" key="5">
    <source>
        <dbReference type="PROSITE-ProRule" id="PRU00221"/>
    </source>
</evidence>
<keyword evidence="4" id="KW-0539">Nucleus</keyword>
<dbReference type="PANTHER" id="PTHR22846:SF2">
    <property type="entry name" value="F-BOX-LIKE_WD REPEAT-CONTAINING PROTEIN EBI"/>
    <property type="match status" value="1"/>
</dbReference>
<feature type="compositionally biased region" description="Low complexity" evidence="6">
    <location>
        <begin position="121"/>
        <end position="137"/>
    </location>
</feature>
<dbReference type="Pfam" id="PF08513">
    <property type="entry name" value="LisH"/>
    <property type="match status" value="1"/>
</dbReference>
<dbReference type="InterPro" id="IPR045183">
    <property type="entry name" value="Ebi-like"/>
</dbReference>
<accession>A0A9P5ZF98</accession>
<keyword evidence="8" id="KW-1185">Reference proteome</keyword>
<feature type="repeat" description="WD" evidence="5">
    <location>
        <begin position="318"/>
        <end position="359"/>
    </location>
</feature>